<organism evidence="5 6">
    <name type="scientific">Paenibacillus chartarius</name>
    <dbReference type="NCBI Taxonomy" id="747481"/>
    <lineage>
        <taxon>Bacteria</taxon>
        <taxon>Bacillati</taxon>
        <taxon>Bacillota</taxon>
        <taxon>Bacilli</taxon>
        <taxon>Bacillales</taxon>
        <taxon>Paenibacillaceae</taxon>
        <taxon>Paenibacillus</taxon>
    </lineage>
</organism>
<evidence type="ECO:0000256" key="3">
    <source>
        <dbReference type="RuleBase" id="RU362028"/>
    </source>
</evidence>
<dbReference type="InterPro" id="IPR006225">
    <property type="entry name" value="PsdUridine_synth_RluC/D"/>
</dbReference>
<dbReference type="CDD" id="cd02869">
    <property type="entry name" value="PseudoU_synth_RluA_like"/>
    <property type="match status" value="1"/>
</dbReference>
<evidence type="ECO:0000313" key="6">
    <source>
        <dbReference type="Proteomes" id="UP001589776"/>
    </source>
</evidence>
<evidence type="ECO:0000259" key="4">
    <source>
        <dbReference type="Pfam" id="PF00849"/>
    </source>
</evidence>
<dbReference type="Proteomes" id="UP001589776">
    <property type="component" value="Unassembled WGS sequence"/>
</dbReference>
<evidence type="ECO:0000313" key="5">
    <source>
        <dbReference type="EMBL" id="MFC0214277.1"/>
    </source>
</evidence>
<dbReference type="EC" id="5.4.99.-" evidence="3"/>
<feature type="domain" description="Pseudouridine synthase RsuA/RluA-like" evidence="4">
    <location>
        <begin position="71"/>
        <end position="220"/>
    </location>
</feature>
<keyword evidence="3 5" id="KW-0413">Isomerase</keyword>
<accession>A0ABV6DNQ6</accession>
<evidence type="ECO:0000256" key="2">
    <source>
        <dbReference type="ARBA" id="ARBA00010876"/>
    </source>
</evidence>
<dbReference type="SUPFAM" id="SSF55120">
    <property type="entry name" value="Pseudouridine synthase"/>
    <property type="match status" value="1"/>
</dbReference>
<proteinExistence type="inferred from homology"/>
<comment type="function">
    <text evidence="3">Responsible for synthesis of pseudouridine from uracil.</text>
</comment>
<gene>
    <name evidence="5" type="ORF">ACFFK0_17750</name>
</gene>
<name>A0ABV6DNQ6_9BACL</name>
<dbReference type="PANTHER" id="PTHR21600">
    <property type="entry name" value="MITOCHONDRIAL RNA PSEUDOURIDINE SYNTHASE"/>
    <property type="match status" value="1"/>
</dbReference>
<dbReference type="InterPro" id="IPR006145">
    <property type="entry name" value="PsdUridine_synth_RsuA/RluA"/>
</dbReference>
<comment type="similarity">
    <text evidence="2 3">Belongs to the pseudouridine synthase RluA family.</text>
</comment>
<dbReference type="RefSeq" id="WP_377471633.1">
    <property type="nucleotide sequence ID" value="NZ_JBHLWN010000071.1"/>
</dbReference>
<keyword evidence="6" id="KW-1185">Reference proteome</keyword>
<evidence type="ECO:0000256" key="1">
    <source>
        <dbReference type="ARBA" id="ARBA00000073"/>
    </source>
</evidence>
<dbReference type="InterPro" id="IPR020103">
    <property type="entry name" value="PsdUridine_synth_cat_dom_sf"/>
</dbReference>
<dbReference type="NCBIfam" id="TIGR00005">
    <property type="entry name" value="rluA_subfam"/>
    <property type="match status" value="1"/>
</dbReference>
<dbReference type="PANTHER" id="PTHR21600:SF71">
    <property type="entry name" value="PSEUDOURIDINE SYNTHASE"/>
    <property type="match status" value="1"/>
</dbReference>
<dbReference type="InterPro" id="IPR050188">
    <property type="entry name" value="RluA_PseudoU_synthase"/>
</dbReference>
<protein>
    <recommendedName>
        <fullName evidence="3">Pseudouridine synthase</fullName>
        <ecNumber evidence="3">5.4.99.-</ecNumber>
    </recommendedName>
</protein>
<dbReference type="EMBL" id="JBHLWN010000071">
    <property type="protein sequence ID" value="MFC0214277.1"/>
    <property type="molecule type" value="Genomic_DNA"/>
</dbReference>
<comment type="catalytic activity">
    <reaction evidence="1 3">
        <text>a uridine in RNA = a pseudouridine in RNA</text>
        <dbReference type="Rhea" id="RHEA:48348"/>
        <dbReference type="Rhea" id="RHEA-COMP:12068"/>
        <dbReference type="Rhea" id="RHEA-COMP:12069"/>
        <dbReference type="ChEBI" id="CHEBI:65314"/>
        <dbReference type="ChEBI" id="CHEBI:65315"/>
    </reaction>
</comment>
<comment type="caution">
    <text evidence="5">The sequence shown here is derived from an EMBL/GenBank/DDBJ whole genome shotgun (WGS) entry which is preliminary data.</text>
</comment>
<reference evidence="5 6" key="1">
    <citation type="submission" date="2024-09" db="EMBL/GenBank/DDBJ databases">
        <authorList>
            <person name="Sun Q."/>
            <person name="Mori K."/>
        </authorList>
    </citation>
    <scope>NUCLEOTIDE SEQUENCE [LARGE SCALE GENOMIC DNA]</scope>
    <source>
        <strain evidence="5 6">CCM 7759</strain>
    </source>
</reference>
<sequence length="280" mass="31424">MALPDHLAGAGLRGVAPHLPLPPKLLREMSANNMITVQGKQLRLRLFPREPHGIPADWMDLNILYEDDFSLVVNKPAGVEIHPSVKGQRGTLANAVAAYYETTGQAVKVRPMHRLDKDTTGPVLFAKNEFAQAVFERALRDKEVDREYIAIAEGVMQKNKDKIDLPIGQDRGHSTRRRVSETGESALTYYNVDERFRDHTLVRLTLGTGRTHQIRVHLSAIGHPIAGDGMYGGGRRYIQRQALHGEKLSWAHPWTGDKQSVRAPLPDDMIWAINELRKGR</sequence>
<dbReference type="GO" id="GO:0016853">
    <property type="term" value="F:isomerase activity"/>
    <property type="evidence" value="ECO:0007669"/>
    <property type="project" value="UniProtKB-KW"/>
</dbReference>
<dbReference type="Gene3D" id="3.30.2350.10">
    <property type="entry name" value="Pseudouridine synthase"/>
    <property type="match status" value="1"/>
</dbReference>
<dbReference type="Pfam" id="PF00849">
    <property type="entry name" value="PseudoU_synth_2"/>
    <property type="match status" value="1"/>
</dbReference>